<accession>D6WPW1</accession>
<dbReference type="Gene3D" id="1.10.1380.10">
    <property type="entry name" value="Neutral endopeptidase , domain2"/>
    <property type="match status" value="5"/>
</dbReference>
<evidence type="ECO:0000256" key="3">
    <source>
        <dbReference type="ARBA" id="ARBA00007357"/>
    </source>
</evidence>
<reference evidence="12 13" key="1">
    <citation type="journal article" date="2008" name="Nature">
        <title>The genome of the model beetle and pest Tribolium castaneum.</title>
        <authorList>
            <consortium name="Tribolium Genome Sequencing Consortium"/>
            <person name="Richards S."/>
            <person name="Gibbs R.A."/>
            <person name="Weinstock G.M."/>
            <person name="Brown S.J."/>
            <person name="Denell R."/>
            <person name="Beeman R.W."/>
            <person name="Gibbs R."/>
            <person name="Beeman R.W."/>
            <person name="Brown S.J."/>
            <person name="Bucher G."/>
            <person name="Friedrich M."/>
            <person name="Grimmelikhuijzen C.J."/>
            <person name="Klingler M."/>
            <person name="Lorenzen M."/>
            <person name="Richards S."/>
            <person name="Roth S."/>
            <person name="Schroder R."/>
            <person name="Tautz D."/>
            <person name="Zdobnov E.M."/>
            <person name="Muzny D."/>
            <person name="Gibbs R.A."/>
            <person name="Weinstock G.M."/>
            <person name="Attaway T."/>
            <person name="Bell S."/>
            <person name="Buhay C.J."/>
            <person name="Chandrabose M.N."/>
            <person name="Chavez D."/>
            <person name="Clerk-Blankenburg K.P."/>
            <person name="Cree A."/>
            <person name="Dao M."/>
            <person name="Davis C."/>
            <person name="Chacko J."/>
            <person name="Dinh H."/>
            <person name="Dugan-Rocha S."/>
            <person name="Fowler G."/>
            <person name="Garner T.T."/>
            <person name="Garnes J."/>
            <person name="Gnirke A."/>
            <person name="Hawes A."/>
            <person name="Hernandez J."/>
            <person name="Hines S."/>
            <person name="Holder M."/>
            <person name="Hume J."/>
            <person name="Jhangiani S.N."/>
            <person name="Joshi V."/>
            <person name="Khan Z.M."/>
            <person name="Jackson L."/>
            <person name="Kovar C."/>
            <person name="Kowis A."/>
            <person name="Lee S."/>
            <person name="Lewis L.R."/>
            <person name="Margolis J."/>
            <person name="Morgan M."/>
            <person name="Nazareth L.V."/>
            <person name="Nguyen N."/>
            <person name="Okwuonu G."/>
            <person name="Parker D."/>
            <person name="Richards S."/>
            <person name="Ruiz S.J."/>
            <person name="Santibanez J."/>
            <person name="Savard J."/>
            <person name="Scherer S.E."/>
            <person name="Schneider B."/>
            <person name="Sodergren E."/>
            <person name="Tautz D."/>
            <person name="Vattahil S."/>
            <person name="Villasana D."/>
            <person name="White C.S."/>
            <person name="Wright R."/>
            <person name="Park Y."/>
            <person name="Beeman R.W."/>
            <person name="Lord J."/>
            <person name="Oppert B."/>
            <person name="Lorenzen M."/>
            <person name="Brown S."/>
            <person name="Wang L."/>
            <person name="Savard J."/>
            <person name="Tautz D."/>
            <person name="Richards S."/>
            <person name="Weinstock G."/>
            <person name="Gibbs R.A."/>
            <person name="Liu Y."/>
            <person name="Worley K."/>
            <person name="Weinstock G."/>
            <person name="Elsik C.G."/>
            <person name="Reese J.T."/>
            <person name="Elhaik E."/>
            <person name="Landan G."/>
            <person name="Graur D."/>
            <person name="Arensburger P."/>
            <person name="Atkinson P."/>
            <person name="Beeman R.W."/>
            <person name="Beidler J."/>
            <person name="Brown S.J."/>
            <person name="Demuth J.P."/>
            <person name="Drury D.W."/>
            <person name="Du Y.Z."/>
            <person name="Fujiwara H."/>
            <person name="Lorenzen M."/>
            <person name="Maselli V."/>
            <person name="Osanai M."/>
            <person name="Park Y."/>
            <person name="Robertson H.M."/>
            <person name="Tu Z."/>
            <person name="Wang J.J."/>
            <person name="Wang S."/>
            <person name="Richards S."/>
            <person name="Song H."/>
            <person name="Zhang L."/>
            <person name="Sodergren E."/>
            <person name="Werner D."/>
            <person name="Stanke M."/>
            <person name="Morgenstern B."/>
            <person name="Solovyev V."/>
            <person name="Kosarev P."/>
            <person name="Brown G."/>
            <person name="Chen H.C."/>
            <person name="Ermolaeva O."/>
            <person name="Hlavina W."/>
            <person name="Kapustin Y."/>
            <person name="Kiryutin B."/>
            <person name="Kitts P."/>
            <person name="Maglott D."/>
            <person name="Pruitt K."/>
            <person name="Sapojnikov V."/>
            <person name="Souvorov A."/>
            <person name="Mackey A.J."/>
            <person name="Waterhouse R.M."/>
            <person name="Wyder S."/>
            <person name="Zdobnov E.M."/>
            <person name="Zdobnov E.M."/>
            <person name="Wyder S."/>
            <person name="Kriventseva E.V."/>
            <person name="Kadowaki T."/>
            <person name="Bork P."/>
            <person name="Aranda M."/>
            <person name="Bao R."/>
            <person name="Beermann A."/>
            <person name="Berns N."/>
            <person name="Bolognesi R."/>
            <person name="Bonneton F."/>
            <person name="Bopp D."/>
            <person name="Brown S.J."/>
            <person name="Bucher G."/>
            <person name="Butts T."/>
            <person name="Chaumot A."/>
            <person name="Denell R.E."/>
            <person name="Ferrier D.E."/>
            <person name="Friedrich M."/>
            <person name="Gordon C.M."/>
            <person name="Jindra M."/>
            <person name="Klingler M."/>
            <person name="Lan Q."/>
            <person name="Lattorff H.M."/>
            <person name="Laudet V."/>
            <person name="von Levetsow C."/>
            <person name="Liu Z."/>
            <person name="Lutz R."/>
            <person name="Lynch J.A."/>
            <person name="da Fonseca R.N."/>
            <person name="Posnien N."/>
            <person name="Reuter R."/>
            <person name="Roth S."/>
            <person name="Savard J."/>
            <person name="Schinko J.B."/>
            <person name="Schmitt C."/>
            <person name="Schoppmeier M."/>
            <person name="Schroder R."/>
            <person name="Shippy T.D."/>
            <person name="Simonnet F."/>
            <person name="Marques-Souza H."/>
            <person name="Tautz D."/>
            <person name="Tomoyasu Y."/>
            <person name="Trauner J."/>
            <person name="Van der Zee M."/>
            <person name="Vervoort M."/>
            <person name="Wittkopp N."/>
            <person name="Wimmer E.A."/>
            <person name="Yang X."/>
            <person name="Jones A.K."/>
            <person name="Sattelle D.B."/>
            <person name="Ebert P.R."/>
            <person name="Nelson D."/>
            <person name="Scott J.G."/>
            <person name="Beeman R.W."/>
            <person name="Muthukrishnan S."/>
            <person name="Kramer K.J."/>
            <person name="Arakane Y."/>
            <person name="Beeman R.W."/>
            <person name="Zhu Q."/>
            <person name="Hogenkamp D."/>
            <person name="Dixit R."/>
            <person name="Oppert B."/>
            <person name="Jiang H."/>
            <person name="Zou Z."/>
            <person name="Marshall J."/>
            <person name="Elpidina E."/>
            <person name="Vinokurov K."/>
            <person name="Oppert C."/>
            <person name="Zou Z."/>
            <person name="Evans J."/>
            <person name="Lu Z."/>
            <person name="Zhao P."/>
            <person name="Sumathipala N."/>
            <person name="Altincicek B."/>
            <person name="Vilcinskas A."/>
            <person name="Williams M."/>
            <person name="Hultmark D."/>
            <person name="Hetru C."/>
            <person name="Jiang H."/>
            <person name="Grimmelikhuijzen C.J."/>
            <person name="Hauser F."/>
            <person name="Cazzamali G."/>
            <person name="Williamson M."/>
            <person name="Park Y."/>
            <person name="Li B."/>
            <person name="Tanaka Y."/>
            <person name="Predel R."/>
            <person name="Neupert S."/>
            <person name="Schachtner J."/>
            <person name="Verleyen P."/>
            <person name="Raible F."/>
            <person name="Bork P."/>
            <person name="Friedrich M."/>
            <person name="Walden K.K."/>
            <person name="Robertson H.M."/>
            <person name="Angeli S."/>
            <person name="Foret S."/>
            <person name="Bucher G."/>
            <person name="Schuetz S."/>
            <person name="Maleszka R."/>
            <person name="Wimmer E.A."/>
            <person name="Beeman R.W."/>
            <person name="Lorenzen M."/>
            <person name="Tomoyasu Y."/>
            <person name="Miller S.C."/>
            <person name="Grossmann D."/>
            <person name="Bucher G."/>
        </authorList>
    </citation>
    <scope>NUCLEOTIDE SEQUENCE [LARGE SCALE GENOMIC DNA]</scope>
    <source>
        <strain evidence="12 13">Georgia GA2</strain>
    </source>
</reference>
<dbReference type="InterPro" id="IPR042089">
    <property type="entry name" value="Peptidase_M13_dom_2"/>
</dbReference>
<keyword evidence="9" id="KW-0472">Membrane</keyword>
<comment type="cofactor">
    <cofactor evidence="1">
        <name>Zn(2+)</name>
        <dbReference type="ChEBI" id="CHEBI:29105"/>
    </cofactor>
</comment>
<keyword evidence="8" id="KW-0482">Metalloprotease</keyword>
<evidence type="ECO:0000259" key="10">
    <source>
        <dbReference type="Pfam" id="PF01431"/>
    </source>
</evidence>
<evidence type="ECO:0000256" key="5">
    <source>
        <dbReference type="ARBA" id="ARBA00022723"/>
    </source>
</evidence>
<evidence type="ECO:0000256" key="6">
    <source>
        <dbReference type="ARBA" id="ARBA00022801"/>
    </source>
</evidence>
<dbReference type="SUPFAM" id="SSF55486">
    <property type="entry name" value="Metalloproteases ('zincins'), catalytic domain"/>
    <property type="match status" value="5"/>
</dbReference>
<evidence type="ECO:0000256" key="2">
    <source>
        <dbReference type="ARBA" id="ARBA00004401"/>
    </source>
</evidence>
<evidence type="ECO:0000313" key="12">
    <source>
        <dbReference type="EMBL" id="EFA06166.2"/>
    </source>
</evidence>
<keyword evidence="13" id="KW-1185">Reference proteome</keyword>
<dbReference type="InterPro" id="IPR024079">
    <property type="entry name" value="MetalloPept_cat_dom_sf"/>
</dbReference>
<dbReference type="InterPro" id="IPR008753">
    <property type="entry name" value="Peptidase_M13_N"/>
</dbReference>
<dbReference type="GO" id="GO:0005886">
    <property type="term" value="C:plasma membrane"/>
    <property type="evidence" value="ECO:0000318"/>
    <property type="project" value="GO_Central"/>
</dbReference>
<keyword evidence="7" id="KW-0862">Zinc</keyword>
<dbReference type="eggNOG" id="KOG3624">
    <property type="taxonomic scope" value="Eukaryota"/>
</dbReference>
<gene>
    <name evidence="12" type="primary">AUGUSTUS-3.0.2_09013</name>
    <name evidence="12" type="ORF">TcasGA2_TC009013</name>
</gene>
<dbReference type="HOGENOM" id="CLU_226864_0_0_1"/>
<comment type="similarity">
    <text evidence="3">Belongs to the peptidase M13 family.</text>
</comment>
<feature type="domain" description="Peptidase M13 C-terminal" evidence="10">
    <location>
        <begin position="506"/>
        <end position="643"/>
    </location>
</feature>
<dbReference type="PROSITE" id="PS51885">
    <property type="entry name" value="NEPRILYSIN"/>
    <property type="match status" value="2"/>
</dbReference>
<dbReference type="InterPro" id="IPR000718">
    <property type="entry name" value="Peptidase_M13"/>
</dbReference>
<feature type="domain" description="Peptidase M13 N-terminal" evidence="11">
    <location>
        <begin position="1387"/>
        <end position="1717"/>
    </location>
</feature>
<dbReference type="STRING" id="7070.D6WPW1"/>
<organism evidence="12 13">
    <name type="scientific">Tribolium castaneum</name>
    <name type="common">Red flour beetle</name>
    <dbReference type="NCBI Taxonomy" id="7070"/>
    <lineage>
        <taxon>Eukaryota</taxon>
        <taxon>Metazoa</taxon>
        <taxon>Ecdysozoa</taxon>
        <taxon>Arthropoda</taxon>
        <taxon>Hexapoda</taxon>
        <taxon>Insecta</taxon>
        <taxon>Pterygota</taxon>
        <taxon>Neoptera</taxon>
        <taxon>Endopterygota</taxon>
        <taxon>Coleoptera</taxon>
        <taxon>Polyphaga</taxon>
        <taxon>Cucujiformia</taxon>
        <taxon>Tenebrionidae</taxon>
        <taxon>Tenebrionidae incertae sedis</taxon>
        <taxon>Tribolium</taxon>
    </lineage>
</organism>
<keyword evidence="9" id="KW-0812">Transmembrane</keyword>
<name>D6WPW1_TRICA</name>
<dbReference type="EMBL" id="KQ971354">
    <property type="protein sequence ID" value="EFA06166.2"/>
    <property type="molecule type" value="Genomic_DNA"/>
</dbReference>
<feature type="domain" description="Peptidase M13 C-terminal" evidence="10">
    <location>
        <begin position="1154"/>
        <end position="1315"/>
    </location>
</feature>
<reference evidence="12 13" key="2">
    <citation type="journal article" date="2010" name="Nucleic Acids Res.">
        <title>BeetleBase in 2010: revisions to provide comprehensive genomic information for Tribolium castaneum.</title>
        <authorList>
            <person name="Kim H.S."/>
            <person name="Murphy T."/>
            <person name="Xia J."/>
            <person name="Caragea D."/>
            <person name="Park Y."/>
            <person name="Beeman R.W."/>
            <person name="Lorenzen M.D."/>
            <person name="Butcher S."/>
            <person name="Manak J.R."/>
            <person name="Brown S.J."/>
        </authorList>
    </citation>
    <scope>GENOME REANNOTATION</scope>
    <source>
        <strain evidence="12 13">Georgia GA2</strain>
    </source>
</reference>
<dbReference type="CDD" id="cd08662">
    <property type="entry name" value="M13"/>
    <property type="match status" value="2"/>
</dbReference>
<keyword evidence="9" id="KW-1133">Transmembrane helix</keyword>
<protein>
    <submittedName>
        <fullName evidence="12">Uncharacterized protein</fullName>
    </submittedName>
</protein>
<dbReference type="InParanoid" id="D6WPW1"/>
<evidence type="ECO:0000313" key="13">
    <source>
        <dbReference type="Proteomes" id="UP000007266"/>
    </source>
</evidence>
<evidence type="ECO:0000256" key="4">
    <source>
        <dbReference type="ARBA" id="ARBA00022670"/>
    </source>
</evidence>
<evidence type="ECO:0000256" key="7">
    <source>
        <dbReference type="ARBA" id="ARBA00022833"/>
    </source>
</evidence>
<dbReference type="PANTHER" id="PTHR11733:SF133">
    <property type="entry name" value="PHOSPHATE-REGULATING NEUTRAL ENDOPEPTIDASE PHEX"/>
    <property type="match status" value="1"/>
</dbReference>
<evidence type="ECO:0000256" key="8">
    <source>
        <dbReference type="ARBA" id="ARBA00023049"/>
    </source>
</evidence>
<dbReference type="GO" id="GO:0016485">
    <property type="term" value="P:protein processing"/>
    <property type="evidence" value="ECO:0000318"/>
    <property type="project" value="GO_Central"/>
</dbReference>
<sequence>MVTVCFKQKSTLIKCLIFLVSVLIMILVGLAIVLVKRNEDHHVCKSDHCIKLSAELLRSLDQSRHPCDDFYAFTCGGLSRNRKEIPPASTKEVLNFMVGEMVQSTDSKPFIMEKSFYLACSNLAGIELDDDEWLLDQFFSLGDWPVLRGSNWDGSYFEWTEIVKKSRRLGMKIDWFVDFSIYEDVNDTRVNVLKIDIPALTQLKESEVFPRQKLLTKIAVTLGAPEKLAHYETGRTIEFEKELRMLAHVYRSRKTHMNANTLPKIPISEVQKLCPHISWLDLINAVTGVNMQETDVVIFDEMVDYIKDLNKLIYGTPKRIVADYMMWKVVEENWQFLTQPVRQKFEEYYEEQHQIQPELDRQKFCINASRKQFPLIVESEYIRRHVTLQKRQLVKEMLINIQRNYRRLLHSATWMNRKRRELALGKLDELKFLIGGPREVFDEFGFAEDLGLYEFVFKSTNIIDMLNQRKLRFYDHYFSSVNKAVTNRTQKFYEKVININRFTVINDDTLVIPAALLKDNFYDPNLPNNFNYATLGKSLAHKIFEHIFERNNVTIIDEETQNYNTWWISDGFDQAVKCLIHEASDFHNPELKRQKKMRELLAHFVSTEVAYESFKELLTYRQDSPQSKLQSLQYTPEQLFWIHTNMNPTNYEDERRLHGCKKNKLATCLAITITTLIFALFFGFFGYFGFPEISTYCNTPECLNASAELSEIIDDSIDPCTDFYSFVCGKLIKNQKTQQNSLKQEYEKIEQTLDALIVGPETPDDSQEIRMQKQYFQACLNTTNIDSNKEITLIRELNSVGGWPFLQNSRWIEKEFDWIKFMIRARKLRLPFEWFLNVGLFFDRGQYQLKLSHPDDCGLNINEDYFTMQRKILEQLRKPGIDAIVEFTQLENFERKLNSICANMTDNDISVRRASNLWLDGIGPISNFLTSVTGLRGWKSNSWVAYNHNYLFELNHLLKLFSKKTQALFILWKIIHFYAPYLSKPIREKYFNYLEIMMQRNISREEFCLEDTKEKFKYVSEIKYLTETVDPETREEGKGFVASLVNEITDRIENDTIRRLHSETYSDLEEVIVGPEEIFDDTFIEEYLQIGQLHFFTDNIILMLNTWSQRIFEKKMSMIGKPFLSLDSIFANDGEYSMTLDELLSVPSVTFYTFFNTDVQKYLEYGSLGTIVGTEIVRLEHYLNGGNQKLETNKNCMIENIKSFNRRFNASIVYEKNFLAWLGQELSYQAYQKYTDEEGAEAPLPDLPYTPNQLFWIKSSLTWCQAALLSPENSFRTFQMLRIKVTESVKHSEFFGKDFNCPTDSPMNPENKCQLFVYHVSEKPKSGKKWTRLELFLALVVIGLGIYVFYLRSYGQNDEELTNKCGDISCYKTVTELQKFIEPSVDPCEDFHQFSCGKFLETVHTQEITSRLDQEQTKLENELEAMIVGPILNKNSRPVQIQKMFFQSCLNLEDIEADKNGKFLSLVKEIGGWPLVEGKKWNESNFDWKEVAVKCRKLGLPFGWFLEFGVYEEDRNYLKIACPTHVNRTNSVDKIIVNLMGKKANIKDVIDFERRLLHISRPETPEINLRTISELQKIHPPVDWLDFLNNITEESYEFTEETEIASNIDDYILRLHMLLTSTPKSTQANYIVWKLLEHFAPFIQSGVEKKLDRFEFCKQTTKEMFPDFSPIEYIRKHPTSKARKSVKEIADLVKKEFVVRIQDATWWNETEKQVYLELFQNSGFLIGNRIENFEDDFLDDQYLHVKTMILEENSDVIEILTAKSRSYFNSIFGKINESSFIREESFSEFMKVDIFFDKNLNKMVLPPPALHGLLFDHSRPQFINFASLGDSLAKEYVNTLRILTHNSSDVVFQTSDKCLEADYLSLGGKNEFPSELISDILGRDISYKAYQKWIATHVDESQLPLLPYTPNQLFWIKSSLINCQLIDSTLNHLSIRHSRHFGKDFSCDSSPMNPREKLTEPQFCVTLSCVESSKIMNKMVDPRKNPCEDFHAYVCGKSQSPRDDSQRVLKEVLSEGDKVNDTASLKLQKQFYHSCNDLKAIDMDNDTTFAHLIAKLGGWPVVSGNNWNESAFDFAEFMVNLRELGFQYDWFLDVSVYSNLGENIILEINVPDNVNKIEEKDEQNYADLMVDVAMAFGAHKSVAKSQIPEVVYLERKLANLVDEIQTENEELAKQKSFHLLTVAEVQQKWQKLNWLEFLNHITQKKLSDTQLVAFYVESYMPKLDKLLKQTTKRTQVNYVIWKLIETFSPYLSKPIRDLMQNYSIKANETETWYQDRSTFCFEESKSFFQYSLEAEFVRRYVTATKRRNVEELIERILTHLEEHFRDSKWLDFETRKAAIYKIQNISYIIGGPEEMYYDKQFDKDFGIGELEFNSSNIIHINMKLFEKGLDLLFNKKYKETNYLKYTFYELVPSREIRFMQRFNLIWVPAGALHGYLYEDTRPNYLNYGTLGTTIAQQLIEAMYFSILRNVSEVTFSNFKNMTHCLPRCGSDSELIDCNESLITIMSNYLAVDIAYLAYKRWEKQNFVEKNLHGLHFSGDQLFWLAYVCILIALFCVFTLHVKNGNRHFTRPVVQNVSCPTPSPLRVKKSTPCMTQSCIKAASQIIDFIDPSVNPCDNFYDFVCGNFLKKPKVSNEITPLSALEAVTLQQFNSLITEPINETLPKSWALQRKYYNTCMNTSAIEENNSESFLEMLKFLGDWPLLHGRFWDERKFDWLNSMVLCRKVGFTFEYFLKIGAKDAANETGTIVLSINPPAVTDLPFHLRNFYVELMANISIELGAPPYLVTHEFNRVLQFEDEIKAAVVDEVQNGQEIITTIDTLENQFPSIPWVHFLTNITMNSNNISSSSWIHFRAGRYLRNLQTLLHRTPKSIQANYIVWKIIEHFRNYLKESVRSLYESFLIHLNPNLAFVNNRHLYCLQKSKFYFPSVTELAYVRTFLKPQSRENIKDMALEIKYRLWKKITANEWLDKNSKIFLLNKVAKIENIIGASDHAFDQNFDQVVEMDGFDLDSDNIIEMATKLNAKRADNYFNIINQKSNEVAKEVLEKSPVLYINAFYAEDFNAMIVPASFLQGVIYDLDRPQYMNYGALGSVIGHEYTHSFTTFAEENQTKTAESADKYEGKIQCLLEEYKEYGKHLSEFTTNAKSALEENIADLIGPDLAYEAYQQWKWKNGPEPTLPGLNYTQNQLFWIMSGAFKCYQPKRGFNIKFDQHHGVPSFAVTFSMRNSPFFAADFNCPVGANMNPEKKCRVL</sequence>
<feature type="domain" description="Peptidase M13 N-terminal" evidence="11">
    <location>
        <begin position="2614"/>
        <end position="2987"/>
    </location>
</feature>
<evidence type="ECO:0000256" key="9">
    <source>
        <dbReference type="SAM" id="Phobius"/>
    </source>
</evidence>
<dbReference type="Proteomes" id="UP000007266">
    <property type="component" value="Linkage group 7"/>
</dbReference>
<feature type="domain" description="Peptidase M13 N-terminal" evidence="11">
    <location>
        <begin position="66"/>
        <end position="437"/>
    </location>
</feature>
<comment type="subcellular location">
    <subcellularLocation>
        <location evidence="2">Cell membrane</location>
        <topology evidence="2">Single-pass type II membrane protein</topology>
    </subcellularLocation>
</comment>
<feature type="transmembrane region" description="Helical" evidence="9">
    <location>
        <begin position="669"/>
        <end position="690"/>
    </location>
</feature>
<dbReference type="PANTHER" id="PTHR11733">
    <property type="entry name" value="ZINC METALLOPROTEASE FAMILY M13 NEPRILYSIN-RELATED"/>
    <property type="match status" value="1"/>
</dbReference>
<keyword evidence="6" id="KW-0378">Hydrolase</keyword>
<dbReference type="Pfam" id="PF05649">
    <property type="entry name" value="Peptidase_M13_N"/>
    <property type="match status" value="5"/>
</dbReference>
<dbReference type="Gene3D" id="3.40.390.10">
    <property type="entry name" value="Collagenase (Catalytic Domain)"/>
    <property type="match status" value="5"/>
</dbReference>
<feature type="domain" description="Peptidase M13 C-terminal" evidence="10">
    <location>
        <begin position="3053"/>
        <end position="3249"/>
    </location>
</feature>
<dbReference type="PRINTS" id="PR00786">
    <property type="entry name" value="NEPRILYSIN"/>
</dbReference>
<dbReference type="Pfam" id="PF01431">
    <property type="entry name" value="Peptidase_M13"/>
    <property type="match status" value="3"/>
</dbReference>
<keyword evidence="4" id="KW-0645">Protease</keyword>
<proteinExistence type="inferred from homology"/>
<dbReference type="GO" id="GO:0004222">
    <property type="term" value="F:metalloendopeptidase activity"/>
    <property type="evidence" value="ECO:0000318"/>
    <property type="project" value="GO_Central"/>
</dbReference>
<feature type="domain" description="Peptidase M13 N-terminal" evidence="11">
    <location>
        <begin position="1986"/>
        <end position="2352"/>
    </location>
</feature>
<dbReference type="GO" id="GO:0046872">
    <property type="term" value="F:metal ion binding"/>
    <property type="evidence" value="ECO:0007669"/>
    <property type="project" value="UniProtKB-KW"/>
</dbReference>
<evidence type="ECO:0000259" key="11">
    <source>
        <dbReference type="Pfam" id="PF05649"/>
    </source>
</evidence>
<dbReference type="InterPro" id="IPR018497">
    <property type="entry name" value="Peptidase_M13_C"/>
</dbReference>
<feature type="domain" description="Peptidase M13 N-terminal" evidence="11">
    <location>
        <begin position="719"/>
        <end position="1054"/>
    </location>
</feature>
<evidence type="ECO:0000256" key="1">
    <source>
        <dbReference type="ARBA" id="ARBA00001947"/>
    </source>
</evidence>
<dbReference type="OMA" id="SYFEIAW"/>
<keyword evidence="5" id="KW-0479">Metal-binding</keyword>
<feature type="transmembrane region" description="Helical" evidence="9">
    <location>
        <begin position="12"/>
        <end position="35"/>
    </location>
</feature>